<proteinExistence type="predicted"/>
<dbReference type="AlphaFoldDB" id="A0A8J1UUY6"/>
<feature type="non-terminal residue" evidence="2">
    <location>
        <position position="1"/>
    </location>
</feature>
<sequence length="156" mass="17432">IKETKEQMAAPKVESFYISERALTNLLDHMPMLLERMDVTLSPAHSSQEWLAPKKQKTKSGEAPFQLFNRTSAPFQLINRTSAPFPSRPLIGPPEKNSWVEKPITLQLLTDTTPGSSSSSSEDLPNILPLLPEIESRKENSGDKSKDSWKSMSVIP</sequence>
<organism evidence="2 3">
    <name type="scientific">Owenia fusiformis</name>
    <name type="common">Polychaete worm</name>
    <dbReference type="NCBI Taxonomy" id="6347"/>
    <lineage>
        <taxon>Eukaryota</taxon>
        <taxon>Metazoa</taxon>
        <taxon>Spiralia</taxon>
        <taxon>Lophotrochozoa</taxon>
        <taxon>Annelida</taxon>
        <taxon>Polychaeta</taxon>
        <taxon>Sedentaria</taxon>
        <taxon>Canalipalpata</taxon>
        <taxon>Sabellida</taxon>
        <taxon>Oweniida</taxon>
        <taxon>Oweniidae</taxon>
        <taxon>Owenia</taxon>
    </lineage>
</organism>
<feature type="compositionally biased region" description="Low complexity" evidence="1">
    <location>
        <begin position="116"/>
        <end position="133"/>
    </location>
</feature>
<evidence type="ECO:0000313" key="3">
    <source>
        <dbReference type="Proteomes" id="UP000749559"/>
    </source>
</evidence>
<reference evidence="2" key="1">
    <citation type="submission" date="2022-03" db="EMBL/GenBank/DDBJ databases">
        <authorList>
            <person name="Martin C."/>
        </authorList>
    </citation>
    <scope>NUCLEOTIDE SEQUENCE</scope>
</reference>
<accession>A0A8J1UUY6</accession>
<protein>
    <submittedName>
        <fullName evidence="2">Uncharacterized protein</fullName>
    </submittedName>
</protein>
<feature type="region of interest" description="Disordered" evidence="1">
    <location>
        <begin position="108"/>
        <end position="156"/>
    </location>
</feature>
<dbReference type="EMBL" id="CAIIXF020000004">
    <property type="protein sequence ID" value="CAH1782215.1"/>
    <property type="molecule type" value="Genomic_DNA"/>
</dbReference>
<evidence type="ECO:0000313" key="2">
    <source>
        <dbReference type="EMBL" id="CAH1782215.1"/>
    </source>
</evidence>
<feature type="compositionally biased region" description="Basic and acidic residues" evidence="1">
    <location>
        <begin position="134"/>
        <end position="149"/>
    </location>
</feature>
<gene>
    <name evidence="2" type="ORF">OFUS_LOCUS8687</name>
</gene>
<keyword evidence="3" id="KW-1185">Reference proteome</keyword>
<evidence type="ECO:0000256" key="1">
    <source>
        <dbReference type="SAM" id="MobiDB-lite"/>
    </source>
</evidence>
<name>A0A8J1UUY6_OWEFU</name>
<comment type="caution">
    <text evidence="2">The sequence shown here is derived from an EMBL/GenBank/DDBJ whole genome shotgun (WGS) entry which is preliminary data.</text>
</comment>
<dbReference type="Proteomes" id="UP000749559">
    <property type="component" value="Unassembled WGS sequence"/>
</dbReference>